<reference evidence="5 6" key="1">
    <citation type="submission" date="2019-11" db="EMBL/GenBank/DDBJ databases">
        <title>Comparative genomics of hydrocarbon-degrading Desulfosarcina strains.</title>
        <authorList>
            <person name="Watanabe M."/>
            <person name="Kojima H."/>
            <person name="Fukui M."/>
        </authorList>
    </citation>
    <scope>NUCLEOTIDE SEQUENCE [LARGE SCALE GENOMIC DNA]</scope>
    <source>
        <strain evidence="6">oXyS1</strain>
    </source>
</reference>
<feature type="signal peptide" evidence="4">
    <location>
        <begin position="1"/>
        <end position="23"/>
    </location>
</feature>
<dbReference type="SUPFAM" id="SSF48452">
    <property type="entry name" value="TPR-like"/>
    <property type="match status" value="1"/>
</dbReference>
<dbReference type="Pfam" id="PF13432">
    <property type="entry name" value="TPR_16"/>
    <property type="match status" value="1"/>
</dbReference>
<dbReference type="InterPro" id="IPR019734">
    <property type="entry name" value="TPR_rpt"/>
</dbReference>
<proteinExistence type="predicted"/>
<evidence type="ECO:0000256" key="3">
    <source>
        <dbReference type="PROSITE-ProRule" id="PRU00339"/>
    </source>
</evidence>
<dbReference type="SMART" id="SM00028">
    <property type="entry name" value="TPR"/>
    <property type="match status" value="5"/>
</dbReference>
<dbReference type="EMBL" id="AP021879">
    <property type="protein sequence ID" value="BBO91644.1"/>
    <property type="molecule type" value="Genomic_DNA"/>
</dbReference>
<organism evidence="5 6">
    <name type="scientific">Desulfosarcina ovata subsp. ovata</name>
    <dbReference type="NCBI Taxonomy" id="2752305"/>
    <lineage>
        <taxon>Bacteria</taxon>
        <taxon>Pseudomonadati</taxon>
        <taxon>Thermodesulfobacteriota</taxon>
        <taxon>Desulfobacteria</taxon>
        <taxon>Desulfobacterales</taxon>
        <taxon>Desulfosarcinaceae</taxon>
        <taxon>Desulfosarcina</taxon>
    </lineage>
</organism>
<feature type="repeat" description="TPR" evidence="3">
    <location>
        <begin position="35"/>
        <end position="68"/>
    </location>
</feature>
<evidence type="ECO:0000313" key="5">
    <source>
        <dbReference type="EMBL" id="BBO91644.1"/>
    </source>
</evidence>
<dbReference type="PROSITE" id="PS50293">
    <property type="entry name" value="TPR_REGION"/>
    <property type="match status" value="1"/>
</dbReference>
<accession>A0A5K8AIR5</accession>
<evidence type="ECO:0000256" key="1">
    <source>
        <dbReference type="ARBA" id="ARBA00022737"/>
    </source>
</evidence>
<name>A0A5K8AIR5_9BACT</name>
<evidence type="ECO:0000256" key="2">
    <source>
        <dbReference type="ARBA" id="ARBA00022803"/>
    </source>
</evidence>
<dbReference type="RefSeq" id="WP_155312526.1">
    <property type="nucleotide sequence ID" value="NZ_AP021879.1"/>
</dbReference>
<dbReference type="AlphaFoldDB" id="A0A5K8AIR5"/>
<evidence type="ECO:0000313" key="6">
    <source>
        <dbReference type="Proteomes" id="UP000422108"/>
    </source>
</evidence>
<dbReference type="PROSITE" id="PS51257">
    <property type="entry name" value="PROKAR_LIPOPROTEIN"/>
    <property type="match status" value="1"/>
</dbReference>
<keyword evidence="6" id="KW-1185">Reference proteome</keyword>
<gene>
    <name evidence="5" type="ORF">DSCOOX_48240</name>
</gene>
<dbReference type="Gene3D" id="1.25.40.10">
    <property type="entry name" value="Tetratricopeptide repeat domain"/>
    <property type="match status" value="2"/>
</dbReference>
<dbReference type="Proteomes" id="UP000422108">
    <property type="component" value="Chromosome"/>
</dbReference>
<dbReference type="Pfam" id="PF00515">
    <property type="entry name" value="TPR_1"/>
    <property type="match status" value="1"/>
</dbReference>
<dbReference type="PANTHER" id="PTHR45586:SF1">
    <property type="entry name" value="LIPOPOLYSACCHARIDE ASSEMBLY PROTEIN B"/>
    <property type="match status" value="1"/>
</dbReference>
<dbReference type="InterPro" id="IPR051012">
    <property type="entry name" value="CellSynth/LPSAsmb/PSIAsmb"/>
</dbReference>
<keyword evidence="4" id="KW-0732">Signal</keyword>
<feature type="repeat" description="TPR" evidence="3">
    <location>
        <begin position="69"/>
        <end position="102"/>
    </location>
</feature>
<feature type="chain" id="PRO_5024451587" evidence="4">
    <location>
        <begin position="24"/>
        <end position="255"/>
    </location>
</feature>
<feature type="repeat" description="TPR" evidence="3">
    <location>
        <begin position="139"/>
        <end position="172"/>
    </location>
</feature>
<feature type="repeat" description="TPR" evidence="3">
    <location>
        <begin position="207"/>
        <end position="240"/>
    </location>
</feature>
<sequence length="255" mass="28610">MAKCRLKAIFYFIMVLLLLSSCATPGTTLQNQKNAKASRKLGEAYLADGNFRSALVELLKAEALNPNDPFLHNDLGLVYNKKEKLDLAVIHFKKAIELNPSYSQAKNNLGSVFIIQKQWDNAIAVLEEVTGDMLYATPHFPLTNLGIAYYYKGRYDKARHYLKKALALKPDFFLAQLNLGRTYLATGELNEARTILEKAAETYPENPALLLEMGRTYRRLGDSKTAVLALKGAIELTEDSDLAVEASEELKKIYR</sequence>
<dbReference type="PANTHER" id="PTHR45586">
    <property type="entry name" value="TPR REPEAT-CONTAINING PROTEIN PA4667"/>
    <property type="match status" value="1"/>
</dbReference>
<dbReference type="Pfam" id="PF13181">
    <property type="entry name" value="TPR_8"/>
    <property type="match status" value="1"/>
</dbReference>
<dbReference type="InterPro" id="IPR011990">
    <property type="entry name" value="TPR-like_helical_dom_sf"/>
</dbReference>
<keyword evidence="2 3" id="KW-0802">TPR repeat</keyword>
<evidence type="ECO:0000256" key="4">
    <source>
        <dbReference type="SAM" id="SignalP"/>
    </source>
</evidence>
<feature type="repeat" description="TPR" evidence="3">
    <location>
        <begin position="173"/>
        <end position="206"/>
    </location>
</feature>
<keyword evidence="1" id="KW-0677">Repeat</keyword>
<dbReference type="PROSITE" id="PS50005">
    <property type="entry name" value="TPR"/>
    <property type="match status" value="5"/>
</dbReference>
<protein>
    <submittedName>
        <fullName evidence="5">Uncharacterized protein</fullName>
    </submittedName>
</protein>